<reference evidence="1 2" key="1">
    <citation type="submission" date="2016-11" db="EMBL/GenBank/DDBJ databases">
        <authorList>
            <person name="Jaros S."/>
            <person name="Januszkiewicz K."/>
            <person name="Wedrychowicz H."/>
        </authorList>
    </citation>
    <scope>NUCLEOTIDE SEQUENCE [LARGE SCALE GENOMIC DNA]</scope>
    <source>
        <strain evidence="1 2">DSM 26910</strain>
    </source>
</reference>
<keyword evidence="2" id="KW-1185">Reference proteome</keyword>
<name>A0A1M5CYU8_9BACT</name>
<sequence length="59" mass="6958">MLISCMQKITEIETEEEYRNALNRFIQLCELQKTDEDLQELILLTDLMEKYERANCGGS</sequence>
<protein>
    <recommendedName>
        <fullName evidence="3">HTH-type transcriptional regulator / antitoxin HigA</fullName>
    </recommendedName>
</protein>
<proteinExistence type="predicted"/>
<dbReference type="Proteomes" id="UP000184164">
    <property type="component" value="Unassembled WGS sequence"/>
</dbReference>
<gene>
    <name evidence="1" type="ORF">SAMN05444274_106322</name>
</gene>
<accession>A0A1M5CYU8</accession>
<evidence type="ECO:0000313" key="2">
    <source>
        <dbReference type="Proteomes" id="UP000184164"/>
    </source>
</evidence>
<dbReference type="AlphaFoldDB" id="A0A1M5CYU8"/>
<organism evidence="1 2">
    <name type="scientific">Mariniphaga anaerophila</name>
    <dbReference type="NCBI Taxonomy" id="1484053"/>
    <lineage>
        <taxon>Bacteria</taxon>
        <taxon>Pseudomonadati</taxon>
        <taxon>Bacteroidota</taxon>
        <taxon>Bacteroidia</taxon>
        <taxon>Marinilabiliales</taxon>
        <taxon>Prolixibacteraceae</taxon>
        <taxon>Mariniphaga</taxon>
    </lineage>
</organism>
<dbReference type="STRING" id="1484053.SAMN05444274_106322"/>
<evidence type="ECO:0008006" key="3">
    <source>
        <dbReference type="Google" id="ProtNLM"/>
    </source>
</evidence>
<evidence type="ECO:0000313" key="1">
    <source>
        <dbReference type="EMBL" id="SHF59831.1"/>
    </source>
</evidence>
<dbReference type="EMBL" id="FQUM01000006">
    <property type="protein sequence ID" value="SHF59831.1"/>
    <property type="molecule type" value="Genomic_DNA"/>
</dbReference>